<evidence type="ECO:0000313" key="2">
    <source>
        <dbReference type="EMBL" id="RUL87388.1"/>
    </source>
</evidence>
<organism evidence="2 3">
    <name type="scientific">Tautonia sociabilis</name>
    <dbReference type="NCBI Taxonomy" id="2080755"/>
    <lineage>
        <taxon>Bacteria</taxon>
        <taxon>Pseudomonadati</taxon>
        <taxon>Planctomycetota</taxon>
        <taxon>Planctomycetia</taxon>
        <taxon>Isosphaerales</taxon>
        <taxon>Isosphaeraceae</taxon>
        <taxon>Tautonia</taxon>
    </lineage>
</organism>
<sequence length="155" mass="16475">MSSPPTITVTCSCGRTFLAPDSAAGKRARCPSCDKGVLVPVPSLETSEVDHLSTTQLRMIARLPFPPSEARPETANAPAVDTTPASSPPPEWGLREYKVLGRSDEGHDAGSFQPQDLEAELNTHAAQGWRLHSIVAIRVPGTAADQVIAILERPA</sequence>
<dbReference type="EMBL" id="RYZH01000022">
    <property type="protein sequence ID" value="RUL87388.1"/>
    <property type="molecule type" value="Genomic_DNA"/>
</dbReference>
<dbReference type="AlphaFoldDB" id="A0A432MJT4"/>
<reference evidence="2 3" key="1">
    <citation type="submission" date="2018-12" db="EMBL/GenBank/DDBJ databases">
        <authorList>
            <person name="Toschakov S.V."/>
        </authorList>
    </citation>
    <scope>NUCLEOTIDE SEQUENCE [LARGE SCALE GENOMIC DNA]</scope>
    <source>
        <strain evidence="2 3">GM2012</strain>
    </source>
</reference>
<dbReference type="InterPro" id="IPR025234">
    <property type="entry name" value="YjzH-like"/>
</dbReference>
<evidence type="ECO:0000313" key="3">
    <source>
        <dbReference type="Proteomes" id="UP000280296"/>
    </source>
</evidence>
<evidence type="ECO:0000256" key="1">
    <source>
        <dbReference type="SAM" id="MobiDB-lite"/>
    </source>
</evidence>
<gene>
    <name evidence="2" type="ORF">TsocGM_12725</name>
</gene>
<proteinExistence type="predicted"/>
<reference evidence="2 3" key="2">
    <citation type="submission" date="2019-01" db="EMBL/GenBank/DDBJ databases">
        <title>Tautonia sociabilis, a novel thermotolerant planctomycete of Isosphaeraceae family, isolated from a 4000 m deep subterranean habitat.</title>
        <authorList>
            <person name="Kovaleva O.L."/>
            <person name="Elcheninov A.G."/>
            <person name="Van Heerden E."/>
            <person name="Toshchakov S.V."/>
            <person name="Novikov A."/>
            <person name="Bonch-Osmolovskaya E.A."/>
            <person name="Kublanov I.V."/>
        </authorList>
    </citation>
    <scope>NUCLEOTIDE SEQUENCE [LARGE SCALE GENOMIC DNA]</scope>
    <source>
        <strain evidence="2 3">GM2012</strain>
    </source>
</reference>
<name>A0A432MJT4_9BACT</name>
<dbReference type="Proteomes" id="UP000280296">
    <property type="component" value="Unassembled WGS sequence"/>
</dbReference>
<dbReference type="OrthoDB" id="278173at2"/>
<feature type="region of interest" description="Disordered" evidence="1">
    <location>
        <begin position="65"/>
        <end position="93"/>
    </location>
</feature>
<protein>
    <submittedName>
        <fullName evidence="2">DUF4177 domain-containing protein</fullName>
    </submittedName>
</protein>
<dbReference type="RefSeq" id="WP_126725752.1">
    <property type="nucleotide sequence ID" value="NZ_RYZH01000022.1"/>
</dbReference>
<keyword evidence="3" id="KW-1185">Reference proteome</keyword>
<accession>A0A432MJT4</accession>
<dbReference type="Pfam" id="PF13783">
    <property type="entry name" value="DUF4177"/>
    <property type="match status" value="1"/>
</dbReference>
<comment type="caution">
    <text evidence="2">The sequence shown here is derived from an EMBL/GenBank/DDBJ whole genome shotgun (WGS) entry which is preliminary data.</text>
</comment>